<keyword evidence="1" id="KW-0812">Transmembrane</keyword>
<proteinExistence type="predicted"/>
<organism evidence="2 3">
    <name type="scientific">Rotaria magnacalcarata</name>
    <dbReference type="NCBI Taxonomy" id="392030"/>
    <lineage>
        <taxon>Eukaryota</taxon>
        <taxon>Metazoa</taxon>
        <taxon>Spiralia</taxon>
        <taxon>Gnathifera</taxon>
        <taxon>Rotifera</taxon>
        <taxon>Eurotatoria</taxon>
        <taxon>Bdelloidea</taxon>
        <taxon>Philodinida</taxon>
        <taxon>Philodinidae</taxon>
        <taxon>Rotaria</taxon>
    </lineage>
</organism>
<sequence>MAKKNRPMTDISNVERNSLPIECRWLHRLINRRSYKLTVLTVVCTLNIADLFIDWVEFARQKYFRNVGLFVRSSNDFDKYIYLTDIDDIIEEGQKTIIYSMNEKESIFCVKQMNQTCFIELNNTNIDLYDKPLTNKLINYSITFEFQKPDSGYLLGDIHYNIMRCDLKDFHIDGDKISLHYYRFKRSFNQRKSSVVYTQYNNTYHYYDVENDFEPIEHVWRTGLSRCTSTSSLNPHRSTNVTMNDCY</sequence>
<gene>
    <name evidence="2" type="ORF">BYL167_LOCUS1382</name>
</gene>
<dbReference type="Proteomes" id="UP000681967">
    <property type="component" value="Unassembled WGS sequence"/>
</dbReference>
<evidence type="ECO:0000313" key="3">
    <source>
        <dbReference type="Proteomes" id="UP000681967"/>
    </source>
</evidence>
<dbReference type="AlphaFoldDB" id="A0A8S2ISL5"/>
<protein>
    <submittedName>
        <fullName evidence="2">Uncharacterized protein</fullName>
    </submittedName>
</protein>
<keyword evidence="1" id="KW-0472">Membrane</keyword>
<dbReference type="EMBL" id="CAJOBH010000207">
    <property type="protein sequence ID" value="CAF3770743.1"/>
    <property type="molecule type" value="Genomic_DNA"/>
</dbReference>
<evidence type="ECO:0000256" key="1">
    <source>
        <dbReference type="SAM" id="Phobius"/>
    </source>
</evidence>
<accession>A0A8S2ISL5</accession>
<reference evidence="2" key="1">
    <citation type="submission" date="2021-02" db="EMBL/GenBank/DDBJ databases">
        <authorList>
            <person name="Nowell W R."/>
        </authorList>
    </citation>
    <scope>NUCLEOTIDE SEQUENCE</scope>
</reference>
<comment type="caution">
    <text evidence="2">The sequence shown here is derived from an EMBL/GenBank/DDBJ whole genome shotgun (WGS) entry which is preliminary data.</text>
</comment>
<feature type="transmembrane region" description="Helical" evidence="1">
    <location>
        <begin position="37"/>
        <end position="56"/>
    </location>
</feature>
<name>A0A8S2ISL5_9BILA</name>
<evidence type="ECO:0000313" key="2">
    <source>
        <dbReference type="EMBL" id="CAF3770743.1"/>
    </source>
</evidence>
<keyword evidence="1" id="KW-1133">Transmembrane helix</keyword>